<dbReference type="InterPro" id="IPR001254">
    <property type="entry name" value="Trypsin_dom"/>
</dbReference>
<dbReference type="SUPFAM" id="SSF50494">
    <property type="entry name" value="Trypsin-like serine proteases"/>
    <property type="match status" value="1"/>
</dbReference>
<dbReference type="PROSITE" id="PS00135">
    <property type="entry name" value="TRYPSIN_SER"/>
    <property type="match status" value="1"/>
</dbReference>
<keyword evidence="12" id="KW-0325">Glycoprotein</keyword>
<dbReference type="Pfam" id="PF00051">
    <property type="entry name" value="Kringle"/>
    <property type="match status" value="2"/>
</dbReference>
<feature type="domain" description="Kringle" evidence="21">
    <location>
        <begin position="125"/>
        <end position="207"/>
    </location>
</feature>
<evidence type="ECO:0000256" key="5">
    <source>
        <dbReference type="ARBA" id="ARBA00022536"/>
    </source>
</evidence>
<dbReference type="SUPFAM" id="SSF57440">
    <property type="entry name" value="Kringle-like"/>
    <property type="match status" value="2"/>
</dbReference>
<feature type="chain" id="PRO_5034021735" description="Plasminogen activator" evidence="19">
    <location>
        <begin position="24"/>
        <end position="553"/>
    </location>
</feature>
<feature type="active site" description="Charge relay system" evidence="15">
    <location>
        <position position="354"/>
    </location>
</feature>
<dbReference type="FunFam" id="2.40.20.10:FF:000001">
    <property type="entry name" value="Urokinase-type plasminogen activator"/>
    <property type="match status" value="2"/>
</dbReference>
<evidence type="ECO:0000259" key="20">
    <source>
        <dbReference type="PROSITE" id="PS50026"/>
    </source>
</evidence>
<keyword evidence="6 18" id="KW-0420">Kringle</keyword>
<dbReference type="SUPFAM" id="SSF57603">
    <property type="entry name" value="FnI-like domain"/>
    <property type="match status" value="1"/>
</dbReference>
<dbReference type="Gene3D" id="2.40.20.10">
    <property type="entry name" value="Plasminogen Kringle 4"/>
    <property type="match status" value="2"/>
</dbReference>
<dbReference type="InterPro" id="IPR001314">
    <property type="entry name" value="Peptidase_S1A"/>
</dbReference>
<dbReference type="GO" id="GO:0051219">
    <property type="term" value="F:phosphoprotein binding"/>
    <property type="evidence" value="ECO:0007669"/>
    <property type="project" value="Ensembl"/>
</dbReference>
<evidence type="ECO:0000313" key="23">
    <source>
        <dbReference type="Ensembl" id="ENSSMRP00000025633.1"/>
    </source>
</evidence>
<dbReference type="GO" id="GO:0009986">
    <property type="term" value="C:cell surface"/>
    <property type="evidence" value="ECO:0007669"/>
    <property type="project" value="Ensembl"/>
</dbReference>
<dbReference type="GO" id="GO:1901701">
    <property type="term" value="P:cellular response to oxygen-containing compound"/>
    <property type="evidence" value="ECO:0007669"/>
    <property type="project" value="UniProtKB-ARBA"/>
</dbReference>
<dbReference type="InterPro" id="IPR018056">
    <property type="entry name" value="Kringle_CS"/>
</dbReference>
<sequence length="553" mass="62875">MWLDQSFSVAFLLQLAFMAVLECKELSLRVKRGARSRRVICRDPTTQEAYQLGESWLSQGSTGIKYCRCEGRRRFCHTVPVEVCRKQQCSNGGRCLQALYSPSHILCLCPLGFSGKQCEIDNKAACCQGSGETYRGTWSVTTSGMECLNWKINPLKQKRYSGYRADALKLGLGDHNYCRNPDKDSKPWCYVYKPNQYTWEYCNIPFCSNENDTCVSERGTTYRGSYNRTESGAPCLRWDSQILVGRNYNAWRENAQRLGLSSHNFCRNPDNDTRPWCHVLKGNQPKWEYCDIPACSTCGVRKHKVAQFRIKGGLYSQIQSHPWQAGIFVKVERSEGYICGGILISSCWVLSAAHCFQERFDPRRLTIVLGRTSRVNNEKAQQLFQVESYIVHKDFDQQTYDNDIVLLKLKSQSNTCAVETDAVRPVCLPEPGLKLPDWTECEISGYGKHDLSSPFYSDRLKEGHVRLYPSSRCTSNKLANRMVTENMLCAGDTRELDDACKGDSGGPLVCMKDDRMNLMGIISWGIGCGKKDTPGVYTNVVRYLDWIQDNMVP</sequence>
<feature type="disulfide bond" evidence="16">
    <location>
        <begin position="126"/>
        <end position="207"/>
    </location>
</feature>
<keyword evidence="13 14" id="KW-0617">Plasminogen activation</keyword>
<feature type="disulfide bond" evidence="16">
    <location>
        <begin position="147"/>
        <end position="189"/>
    </location>
</feature>
<feature type="disulfide bond" evidence="16">
    <location>
        <begin position="235"/>
        <end position="277"/>
    </location>
</feature>
<evidence type="ECO:0000256" key="9">
    <source>
        <dbReference type="ARBA" id="ARBA00022801"/>
    </source>
</evidence>
<reference evidence="23" key="2">
    <citation type="submission" date="2025-09" db="UniProtKB">
        <authorList>
            <consortium name="Ensembl"/>
        </authorList>
    </citation>
    <scope>IDENTIFICATION</scope>
</reference>
<dbReference type="InterPro" id="IPR043504">
    <property type="entry name" value="Peptidase_S1_PA_chymotrypsin"/>
</dbReference>
<comment type="subcellular location">
    <subcellularLocation>
        <location evidence="2 14">Secreted</location>
    </subcellularLocation>
</comment>
<dbReference type="Pfam" id="PF00089">
    <property type="entry name" value="Trypsin"/>
    <property type="match status" value="1"/>
</dbReference>
<dbReference type="PRINTS" id="PR00018">
    <property type="entry name" value="KRINGLE"/>
</dbReference>
<keyword evidence="8 19" id="KW-0732">Signal</keyword>
<evidence type="ECO:0000256" key="14">
    <source>
        <dbReference type="PIRNR" id="PIRNR001145"/>
    </source>
</evidence>
<accession>A0A8D0E3N9</accession>
<dbReference type="GO" id="GO:0045177">
    <property type="term" value="C:apical part of cell"/>
    <property type="evidence" value="ECO:0007669"/>
    <property type="project" value="Ensembl"/>
</dbReference>
<feature type="domain" description="EGF-like" evidence="20">
    <location>
        <begin position="80"/>
        <end position="119"/>
    </location>
</feature>
<dbReference type="PIRSF" id="PIRSF001145">
    <property type="entry name" value="Tissue_plasm_act"/>
    <property type="match status" value="1"/>
</dbReference>
<dbReference type="FunFam" id="2.40.10.10:FF:000003">
    <property type="entry name" value="Transmembrane serine protease 3"/>
    <property type="match status" value="1"/>
</dbReference>
<feature type="disulfide bond" evidence="16">
    <location>
        <begin position="89"/>
        <end position="107"/>
    </location>
</feature>
<reference evidence="23" key="1">
    <citation type="submission" date="2025-08" db="UniProtKB">
        <authorList>
            <consortium name="Ensembl"/>
        </authorList>
    </citation>
    <scope>IDENTIFICATION</scope>
</reference>
<dbReference type="PROSITE" id="PS50026">
    <property type="entry name" value="EGF_3"/>
    <property type="match status" value="1"/>
</dbReference>
<evidence type="ECO:0000256" key="15">
    <source>
        <dbReference type="PIRSR" id="PIRSR001145-1"/>
    </source>
</evidence>
<dbReference type="GO" id="GO:0005102">
    <property type="term" value="F:signaling receptor binding"/>
    <property type="evidence" value="ECO:0007669"/>
    <property type="project" value="Ensembl"/>
</dbReference>
<dbReference type="InterPro" id="IPR000742">
    <property type="entry name" value="EGF"/>
</dbReference>
<comment type="catalytic activity">
    <reaction evidence="1 14">
        <text>Specific cleavage of Arg-|-Val bond in plasminogen to form plasmin.</text>
        <dbReference type="EC" id="3.4.21.68"/>
    </reaction>
</comment>
<feature type="disulfide bond" description="Interchain (between A and B chains)" evidence="16">
    <location>
        <begin position="298"/>
        <end position="427"/>
    </location>
</feature>
<evidence type="ECO:0000256" key="1">
    <source>
        <dbReference type="ARBA" id="ARBA00001538"/>
    </source>
</evidence>
<dbReference type="Gene3D" id="2.10.25.10">
    <property type="entry name" value="Laminin"/>
    <property type="match status" value="1"/>
</dbReference>
<dbReference type="GO" id="GO:0005615">
    <property type="term" value="C:extracellular space"/>
    <property type="evidence" value="ECO:0007669"/>
    <property type="project" value="Ensembl"/>
</dbReference>
<dbReference type="GO" id="GO:0035821">
    <property type="term" value="P:modulation of process of another organism"/>
    <property type="evidence" value="ECO:0007669"/>
    <property type="project" value="UniProtKB-ARBA"/>
</dbReference>
<feature type="disulfide bond" evidence="16 17">
    <location>
        <begin position="109"/>
        <end position="118"/>
    </location>
</feature>
<dbReference type="GO" id="GO:0045861">
    <property type="term" value="P:negative regulation of proteolysis"/>
    <property type="evidence" value="ECO:0007669"/>
    <property type="project" value="Ensembl"/>
</dbReference>
<evidence type="ECO:0000256" key="18">
    <source>
        <dbReference type="PROSITE-ProRule" id="PRU00121"/>
    </source>
</evidence>
<organism evidence="23 24">
    <name type="scientific">Salvator merianae</name>
    <name type="common">Argentine black and white tegu</name>
    <name type="synonym">Tupinambis merianae</name>
    <dbReference type="NCBI Taxonomy" id="96440"/>
    <lineage>
        <taxon>Eukaryota</taxon>
        <taxon>Metazoa</taxon>
        <taxon>Chordata</taxon>
        <taxon>Craniata</taxon>
        <taxon>Vertebrata</taxon>
        <taxon>Euteleostomi</taxon>
        <taxon>Lepidosauria</taxon>
        <taxon>Squamata</taxon>
        <taxon>Bifurcata</taxon>
        <taxon>Unidentata</taxon>
        <taxon>Episquamata</taxon>
        <taxon>Laterata</taxon>
        <taxon>Teiioidea</taxon>
        <taxon>Teiidae</taxon>
        <taxon>Salvator</taxon>
    </lineage>
</organism>
<feature type="active site" description="Charge relay system" evidence="15">
    <location>
        <position position="403"/>
    </location>
</feature>
<evidence type="ECO:0000256" key="16">
    <source>
        <dbReference type="PIRSR" id="PIRSR001145-3"/>
    </source>
</evidence>
<dbReference type="GO" id="GO:0001666">
    <property type="term" value="P:response to hypoxia"/>
    <property type="evidence" value="ECO:0007669"/>
    <property type="project" value="Ensembl"/>
</dbReference>
<evidence type="ECO:0000256" key="3">
    <source>
        <dbReference type="ARBA" id="ARBA00009228"/>
    </source>
</evidence>
<feature type="disulfide bond" evidence="16">
    <location>
        <begin position="84"/>
        <end position="95"/>
    </location>
</feature>
<evidence type="ECO:0000256" key="17">
    <source>
        <dbReference type="PROSITE-ProRule" id="PRU00076"/>
    </source>
</evidence>
<dbReference type="InterPro" id="IPR026280">
    <property type="entry name" value="Tissue_plasm_act"/>
</dbReference>
<comment type="similarity">
    <text evidence="3">Belongs to the peptidase S1 family. Snake venom subfamily.</text>
</comment>
<dbReference type="InterPro" id="IPR000001">
    <property type="entry name" value="Kringle"/>
</dbReference>
<comment type="caution">
    <text evidence="17">Lacks conserved residue(s) required for the propagation of feature annotation.</text>
</comment>
<dbReference type="PANTHER" id="PTHR24264">
    <property type="entry name" value="TRYPSIN-RELATED"/>
    <property type="match status" value="1"/>
</dbReference>
<dbReference type="PANTHER" id="PTHR24264:SF42">
    <property type="entry name" value="TISSUE-TYPE PLASMINOGEN ACTIVATOR"/>
    <property type="match status" value="1"/>
</dbReference>
<name>A0A8D0E3N9_SALMN</name>
<dbReference type="GO" id="GO:0014909">
    <property type="term" value="P:smooth muscle cell migration"/>
    <property type="evidence" value="ECO:0007669"/>
    <property type="project" value="Ensembl"/>
</dbReference>
<dbReference type="GO" id="GO:0097180">
    <property type="term" value="C:serine protease inhibitor complex"/>
    <property type="evidence" value="ECO:0007669"/>
    <property type="project" value="Ensembl"/>
</dbReference>
<feature type="disulfide bond" evidence="16">
    <location>
        <begin position="41"/>
        <end position="69"/>
    </location>
</feature>
<feature type="signal peptide" evidence="19">
    <location>
        <begin position="1"/>
        <end position="23"/>
    </location>
</feature>
<keyword evidence="10 14" id="KW-0720">Serine protease</keyword>
<dbReference type="Pfam" id="PF00008">
    <property type="entry name" value="EGF"/>
    <property type="match status" value="1"/>
</dbReference>
<dbReference type="GO" id="GO:0098978">
    <property type="term" value="C:glutamatergic synapse"/>
    <property type="evidence" value="ECO:0007669"/>
    <property type="project" value="Ensembl"/>
</dbReference>
<feature type="disulfide bond" evidence="16">
    <location>
        <begin position="347"/>
        <end position="416"/>
    </location>
</feature>
<dbReference type="GO" id="GO:0031639">
    <property type="term" value="P:plasminogen activation"/>
    <property type="evidence" value="ECO:0007669"/>
    <property type="project" value="Ensembl"/>
</dbReference>
<dbReference type="InterPro" id="IPR013806">
    <property type="entry name" value="Kringle-like"/>
</dbReference>
<feature type="disulfide bond" evidence="16">
    <location>
        <begin position="473"/>
        <end position="489"/>
    </location>
</feature>
<evidence type="ECO:0000256" key="11">
    <source>
        <dbReference type="ARBA" id="ARBA00023157"/>
    </source>
</evidence>
<dbReference type="SMART" id="SM00130">
    <property type="entry name" value="KR"/>
    <property type="match status" value="2"/>
</dbReference>
<dbReference type="Gene3D" id="2.10.70.10">
    <property type="entry name" value="Complement Module, domain 1"/>
    <property type="match status" value="1"/>
</dbReference>
<keyword evidence="4 14" id="KW-0964">Secreted</keyword>
<feature type="disulfide bond" evidence="16">
    <location>
        <begin position="214"/>
        <end position="295"/>
    </location>
</feature>
<dbReference type="SMART" id="SM00058">
    <property type="entry name" value="FN1"/>
    <property type="match status" value="1"/>
</dbReference>
<evidence type="ECO:0000256" key="12">
    <source>
        <dbReference type="ARBA" id="ARBA00023180"/>
    </source>
</evidence>
<dbReference type="InterPro" id="IPR038178">
    <property type="entry name" value="Kringle_sf"/>
</dbReference>
<dbReference type="GeneTree" id="ENSGT00940000158930"/>
<keyword evidence="24" id="KW-1185">Reference proteome</keyword>
<evidence type="ECO:0000256" key="10">
    <source>
        <dbReference type="ARBA" id="ARBA00022825"/>
    </source>
</evidence>
<dbReference type="InterPro" id="IPR033116">
    <property type="entry name" value="TRYPSIN_SER"/>
</dbReference>
<feature type="disulfide bond" evidence="16">
    <location>
        <begin position="266"/>
        <end position="290"/>
    </location>
</feature>
<feature type="disulfide bond" evidence="16">
    <location>
        <begin position="339"/>
        <end position="355"/>
    </location>
</feature>
<dbReference type="CDD" id="cd00190">
    <property type="entry name" value="Tryp_SPc"/>
    <property type="match status" value="1"/>
</dbReference>
<dbReference type="SMART" id="SM00020">
    <property type="entry name" value="Tryp_SPc"/>
    <property type="match status" value="1"/>
</dbReference>
<feature type="disulfide bond" evidence="16">
    <location>
        <begin position="178"/>
        <end position="202"/>
    </location>
</feature>
<dbReference type="PROSITE" id="PS00021">
    <property type="entry name" value="KRINGLE_1"/>
    <property type="match status" value="2"/>
</dbReference>
<dbReference type="PRINTS" id="PR00722">
    <property type="entry name" value="CHYMOTRYPSIN"/>
</dbReference>
<evidence type="ECO:0000259" key="21">
    <source>
        <dbReference type="PROSITE" id="PS50070"/>
    </source>
</evidence>
<feature type="disulfide bond" evidence="16">
    <location>
        <begin position="67"/>
        <end position="76"/>
    </location>
</feature>
<dbReference type="GO" id="GO:0048008">
    <property type="term" value="P:platelet-derived growth factor receptor signaling pathway"/>
    <property type="evidence" value="ECO:0007669"/>
    <property type="project" value="Ensembl"/>
</dbReference>
<feature type="disulfide bond" evidence="16">
    <location>
        <begin position="441"/>
        <end position="510"/>
    </location>
</feature>
<dbReference type="GO" id="GO:0033993">
    <property type="term" value="P:response to lipid"/>
    <property type="evidence" value="ECO:0007669"/>
    <property type="project" value="UniProtKB-ARBA"/>
</dbReference>
<evidence type="ECO:0000256" key="4">
    <source>
        <dbReference type="ARBA" id="ARBA00022525"/>
    </source>
</evidence>
<evidence type="ECO:0000256" key="8">
    <source>
        <dbReference type="ARBA" id="ARBA00022729"/>
    </source>
</evidence>
<dbReference type="GO" id="GO:0098685">
    <property type="term" value="C:Schaffer collateral - CA1 synapse"/>
    <property type="evidence" value="ECO:0007669"/>
    <property type="project" value="Ensembl"/>
</dbReference>
<keyword evidence="5 17" id="KW-0245">EGF-like domain</keyword>
<keyword evidence="9 14" id="KW-0378">Hydrolase</keyword>
<evidence type="ECO:0000313" key="24">
    <source>
        <dbReference type="Proteomes" id="UP000694421"/>
    </source>
</evidence>
<dbReference type="OMA" id="WCYIFKA"/>
<dbReference type="PROSITE" id="PS50070">
    <property type="entry name" value="KRINGLE_2"/>
    <property type="match status" value="2"/>
</dbReference>
<dbReference type="GO" id="GO:0004252">
    <property type="term" value="F:serine-type endopeptidase activity"/>
    <property type="evidence" value="ECO:0007669"/>
    <property type="project" value="UniProtKB-UniRule"/>
</dbReference>
<feature type="domain" description="Peptidase S1" evidence="22">
    <location>
        <begin position="310"/>
        <end position="552"/>
    </location>
</feature>
<dbReference type="InterPro" id="IPR000083">
    <property type="entry name" value="Fibronectin_type1"/>
</dbReference>
<evidence type="ECO:0000256" key="13">
    <source>
        <dbReference type="ARBA" id="ARBA00023202"/>
    </source>
</evidence>
<dbReference type="InterPro" id="IPR009003">
    <property type="entry name" value="Peptidase_S1_PA"/>
</dbReference>
<dbReference type="CDD" id="cd00108">
    <property type="entry name" value="KR"/>
    <property type="match status" value="2"/>
</dbReference>
<dbReference type="PROSITE" id="PS50240">
    <property type="entry name" value="TRYPSIN_DOM"/>
    <property type="match status" value="1"/>
</dbReference>
<dbReference type="EC" id="3.4.21.68" evidence="14"/>
<feature type="disulfide bond" evidence="16">
    <location>
        <begin position="500"/>
        <end position="528"/>
    </location>
</feature>
<dbReference type="PROSITE" id="PS01186">
    <property type="entry name" value="EGF_2"/>
    <property type="match status" value="1"/>
</dbReference>
<dbReference type="Proteomes" id="UP000694421">
    <property type="component" value="Unplaced"/>
</dbReference>
<dbReference type="Gene3D" id="2.40.10.10">
    <property type="entry name" value="Trypsin-like serine proteases"/>
    <property type="match status" value="2"/>
</dbReference>
<feature type="active site" description="Charge relay system" evidence="15">
    <location>
        <position position="504"/>
    </location>
</feature>
<dbReference type="AlphaFoldDB" id="A0A8D0E3N9"/>
<keyword evidence="7 14" id="KW-0645">Protease</keyword>
<evidence type="ECO:0000256" key="19">
    <source>
        <dbReference type="SAM" id="SignalP"/>
    </source>
</evidence>
<keyword evidence="11 16" id="KW-1015">Disulfide bond</keyword>
<dbReference type="Ensembl" id="ENSSMRT00000029993.1">
    <property type="protein sequence ID" value="ENSSMRP00000025633.1"/>
    <property type="gene ID" value="ENSSMRG00000019821.1"/>
</dbReference>
<evidence type="ECO:0000256" key="7">
    <source>
        <dbReference type="ARBA" id="ARBA00022670"/>
    </source>
</evidence>
<proteinExistence type="inferred from homology"/>
<dbReference type="PROSITE" id="PS00134">
    <property type="entry name" value="TRYPSIN_HIS"/>
    <property type="match status" value="1"/>
</dbReference>
<evidence type="ECO:0000256" key="2">
    <source>
        <dbReference type="ARBA" id="ARBA00004613"/>
    </source>
</evidence>
<dbReference type="GO" id="GO:0099183">
    <property type="term" value="P:trans-synaptic signaling by BDNF, modulating synaptic transmission"/>
    <property type="evidence" value="ECO:0007669"/>
    <property type="project" value="Ensembl"/>
</dbReference>
<evidence type="ECO:0000259" key="22">
    <source>
        <dbReference type="PROSITE" id="PS50240"/>
    </source>
</evidence>
<protein>
    <recommendedName>
        <fullName evidence="14">Plasminogen activator</fullName>
        <ecNumber evidence="14">3.4.21.68</ecNumber>
    </recommendedName>
</protein>
<evidence type="ECO:0000256" key="6">
    <source>
        <dbReference type="ARBA" id="ARBA00022572"/>
    </source>
</evidence>
<dbReference type="GO" id="GO:0030141">
    <property type="term" value="C:secretory granule"/>
    <property type="evidence" value="ECO:0007669"/>
    <property type="project" value="Ensembl"/>
</dbReference>
<dbReference type="InterPro" id="IPR018114">
    <property type="entry name" value="TRYPSIN_HIS"/>
</dbReference>
<dbReference type="SMART" id="SM00181">
    <property type="entry name" value="EGF"/>
    <property type="match status" value="1"/>
</dbReference>
<feature type="domain" description="Kringle" evidence="21">
    <location>
        <begin position="213"/>
        <end position="295"/>
    </location>
</feature>
<dbReference type="InterPro" id="IPR050127">
    <property type="entry name" value="Serine_Proteases_S1"/>
</dbReference>
<dbReference type="PROSITE" id="PS00022">
    <property type="entry name" value="EGF_1"/>
    <property type="match status" value="1"/>
</dbReference>